<feature type="region of interest" description="Disordered" evidence="1">
    <location>
        <begin position="223"/>
        <end position="243"/>
    </location>
</feature>
<evidence type="ECO:0000256" key="1">
    <source>
        <dbReference type="SAM" id="MobiDB-lite"/>
    </source>
</evidence>
<dbReference type="Proteomes" id="UP001141806">
    <property type="component" value="Unassembled WGS sequence"/>
</dbReference>
<sequence>MPNSRFIEKAKTLFSNEDGLPEKPYLRNAANLVGGRRGEDEWASFTSPINYQQQAEPISKKNNDGVLTHGSELMEECKRDEDLSSSTSKYAQPTLNASTVISFPNKHAPTTLVNTQFTLQQQAAISEFVMKNPDIVTAILNLTPMMLEVSIGAKDMNKYHHLMPSHNLEHIPLDINLIRLDNPLTSKEQNGVDTNLTGSGIKVDHAGTELQANADQVVHQRQANSLSSPVQQAAKKVRPSSFI</sequence>
<organism evidence="2 3">
    <name type="scientific">Protea cynaroides</name>
    <dbReference type="NCBI Taxonomy" id="273540"/>
    <lineage>
        <taxon>Eukaryota</taxon>
        <taxon>Viridiplantae</taxon>
        <taxon>Streptophyta</taxon>
        <taxon>Embryophyta</taxon>
        <taxon>Tracheophyta</taxon>
        <taxon>Spermatophyta</taxon>
        <taxon>Magnoliopsida</taxon>
        <taxon>Proteales</taxon>
        <taxon>Proteaceae</taxon>
        <taxon>Protea</taxon>
    </lineage>
</organism>
<accession>A0A9Q0QSB7</accession>
<name>A0A9Q0QSB7_9MAGN</name>
<keyword evidence="3" id="KW-1185">Reference proteome</keyword>
<protein>
    <submittedName>
        <fullName evidence="2">Uncharacterized protein</fullName>
    </submittedName>
</protein>
<comment type="caution">
    <text evidence="2">The sequence shown here is derived from an EMBL/GenBank/DDBJ whole genome shotgun (WGS) entry which is preliminary data.</text>
</comment>
<gene>
    <name evidence="2" type="ORF">NE237_003324</name>
</gene>
<proteinExistence type="predicted"/>
<dbReference type="AlphaFoldDB" id="A0A9Q0QSB7"/>
<evidence type="ECO:0000313" key="2">
    <source>
        <dbReference type="EMBL" id="KAJ4970225.1"/>
    </source>
</evidence>
<evidence type="ECO:0000313" key="3">
    <source>
        <dbReference type="Proteomes" id="UP001141806"/>
    </source>
</evidence>
<reference evidence="2" key="1">
    <citation type="journal article" date="2023" name="Plant J.">
        <title>The genome of the king protea, Protea cynaroides.</title>
        <authorList>
            <person name="Chang J."/>
            <person name="Duong T.A."/>
            <person name="Schoeman C."/>
            <person name="Ma X."/>
            <person name="Roodt D."/>
            <person name="Barker N."/>
            <person name="Li Z."/>
            <person name="Van de Peer Y."/>
            <person name="Mizrachi E."/>
        </authorList>
    </citation>
    <scope>NUCLEOTIDE SEQUENCE</scope>
    <source>
        <tissue evidence="2">Young leaves</tissue>
    </source>
</reference>
<dbReference type="EMBL" id="JAMYWD010000005">
    <property type="protein sequence ID" value="KAJ4970225.1"/>
    <property type="molecule type" value="Genomic_DNA"/>
</dbReference>